<evidence type="ECO:0000256" key="1">
    <source>
        <dbReference type="ARBA" id="ARBA00011955"/>
    </source>
</evidence>
<evidence type="ECO:0000313" key="13">
    <source>
        <dbReference type="EMBL" id="ADI30971.1"/>
    </source>
</evidence>
<comment type="subcellular location">
    <subcellularLocation>
        <location evidence="12">Cell inner membrane</location>
        <topology evidence="12">Lipid-anchor</topology>
        <orientation evidence="12">Periplasmic side</orientation>
    </subcellularLocation>
</comment>
<dbReference type="GO" id="GO:0046872">
    <property type="term" value="F:metal ion binding"/>
    <property type="evidence" value="ECO:0007669"/>
    <property type="project" value="UniProtKB-UniRule"/>
</dbReference>
<evidence type="ECO:0000256" key="4">
    <source>
        <dbReference type="ARBA" id="ARBA00022679"/>
    </source>
</evidence>
<dbReference type="PROSITE" id="PS51257">
    <property type="entry name" value="PROKAR_LIPOPROTEIN"/>
    <property type="match status" value="1"/>
</dbReference>
<comment type="function">
    <text evidence="12">Flavin transferase that catalyzes the transfer of the FMN moiety of FAD and its covalent binding to the hydroxyl group of a threonine residue in a target flavoprotein.</text>
</comment>
<evidence type="ECO:0000256" key="6">
    <source>
        <dbReference type="ARBA" id="ARBA00022827"/>
    </source>
</evidence>
<evidence type="ECO:0000256" key="12">
    <source>
        <dbReference type="RuleBase" id="RU363002"/>
    </source>
</evidence>
<keyword evidence="3 10" id="KW-0285">Flavoprotein</keyword>
<dbReference type="PIRSF" id="PIRSF006268">
    <property type="entry name" value="ApbE"/>
    <property type="match status" value="1"/>
</dbReference>
<reference evidence="14" key="1">
    <citation type="submission" date="2010-05" db="EMBL/GenBank/DDBJ databases">
        <title>Complete sequence of Methylotenera sp. 301.</title>
        <authorList>
            <person name="Lucas S."/>
            <person name="Copeland A."/>
            <person name="Lapidus A."/>
            <person name="Cheng J.-F."/>
            <person name="Bruce D."/>
            <person name="Goodwin L."/>
            <person name="Pitluck S."/>
            <person name="Clum A."/>
            <person name="Land M."/>
            <person name="Hauser L."/>
            <person name="Kyrpides N."/>
            <person name="Ivanova N."/>
            <person name="Chistoservova L."/>
            <person name="Kalyuzhnaya M."/>
            <person name="Woyke T."/>
        </authorList>
    </citation>
    <scope>NUCLEOTIDE SEQUENCE [LARGE SCALE GENOMIC DNA]</scope>
    <source>
        <strain evidence="14">301</strain>
    </source>
</reference>
<evidence type="ECO:0000256" key="7">
    <source>
        <dbReference type="ARBA" id="ARBA00022842"/>
    </source>
</evidence>
<dbReference type="GO" id="GO:0005886">
    <property type="term" value="C:plasma membrane"/>
    <property type="evidence" value="ECO:0007669"/>
    <property type="project" value="UniProtKB-SubCell"/>
</dbReference>
<keyword evidence="14" id="KW-1185">Reference proteome</keyword>
<dbReference type="Proteomes" id="UP000000383">
    <property type="component" value="Chromosome"/>
</dbReference>
<keyword evidence="12" id="KW-1003">Cell membrane</keyword>
<dbReference type="SUPFAM" id="SSF143631">
    <property type="entry name" value="ApbE-like"/>
    <property type="match status" value="1"/>
</dbReference>
<dbReference type="STRING" id="666681.M301_2614"/>
<evidence type="ECO:0000256" key="10">
    <source>
        <dbReference type="PIRNR" id="PIRNR006268"/>
    </source>
</evidence>
<keyword evidence="6 10" id="KW-0274">FAD</keyword>
<keyword evidence="7 10" id="KW-0460">Magnesium</keyword>
<reference evidence="13 14" key="2">
    <citation type="journal article" date="2011" name="J. Bacteriol.">
        <title>Genomes of three methylotrophs from a single niche uncover genetic and metabolic divergence of Methylophilaceae.</title>
        <authorList>
            <person name="Lapidus A."/>
            <person name="Clum A."/>
            <person name="Labutti K."/>
            <person name="Kaluzhnaya M.G."/>
            <person name="Lim S."/>
            <person name="Beck D.A."/>
            <person name="Glavina Del Rio T."/>
            <person name="Nolan M."/>
            <person name="Mavromatis K."/>
            <person name="Huntemann M."/>
            <person name="Lucas S."/>
            <person name="Lidstrom M.E."/>
            <person name="Ivanova N."/>
            <person name="Chistoserdova L."/>
        </authorList>
    </citation>
    <scope>NUCLEOTIDE SEQUENCE [LARGE SCALE GENOMIC DNA]</scope>
    <source>
        <strain evidence="13 14">301</strain>
    </source>
</reference>
<dbReference type="Pfam" id="PF02424">
    <property type="entry name" value="ApbE"/>
    <property type="match status" value="1"/>
</dbReference>
<dbReference type="EMBL" id="CP002056">
    <property type="protein sequence ID" value="ADI30971.1"/>
    <property type="molecule type" value="Genomic_DNA"/>
</dbReference>
<evidence type="ECO:0000313" key="14">
    <source>
        <dbReference type="Proteomes" id="UP000000383"/>
    </source>
</evidence>
<dbReference type="PANTHER" id="PTHR30040:SF2">
    <property type="entry name" value="FAD:PROTEIN FMN TRANSFERASE"/>
    <property type="match status" value="1"/>
</dbReference>
<evidence type="ECO:0000256" key="9">
    <source>
        <dbReference type="ARBA" id="ARBA00048540"/>
    </source>
</evidence>
<dbReference type="HOGENOM" id="CLU_044403_1_2_4"/>
<dbReference type="Gene3D" id="3.10.520.10">
    <property type="entry name" value="ApbE-like domains"/>
    <property type="match status" value="1"/>
</dbReference>
<name>D7DNH0_METV0</name>
<evidence type="ECO:0000256" key="11">
    <source>
        <dbReference type="PIRSR" id="PIRSR006268-2"/>
    </source>
</evidence>
<keyword evidence="12 13" id="KW-0449">Lipoprotein</keyword>
<protein>
    <recommendedName>
        <fullName evidence="2 10">FAD:protein FMN transferase</fullName>
        <ecNumber evidence="1 10">2.7.1.180</ecNumber>
    </recommendedName>
    <alternativeName>
        <fullName evidence="8 10">Flavin transferase</fullName>
    </alternativeName>
</protein>
<evidence type="ECO:0000256" key="3">
    <source>
        <dbReference type="ARBA" id="ARBA00022630"/>
    </source>
</evidence>
<keyword evidence="4 10" id="KW-0808">Transferase</keyword>
<comment type="cofactor">
    <cofactor evidence="11">
        <name>Mg(2+)</name>
        <dbReference type="ChEBI" id="CHEBI:18420"/>
    </cofactor>
    <cofactor evidence="11">
        <name>Mn(2+)</name>
        <dbReference type="ChEBI" id="CHEBI:29035"/>
    </cofactor>
    <text evidence="11">Magnesium. Can also use manganese.</text>
</comment>
<keyword evidence="5 10" id="KW-0479">Metal-binding</keyword>
<dbReference type="InterPro" id="IPR024932">
    <property type="entry name" value="ApbE"/>
</dbReference>
<evidence type="ECO:0000256" key="8">
    <source>
        <dbReference type="ARBA" id="ARBA00031306"/>
    </source>
</evidence>
<accession>D7DNH0</accession>
<feature type="binding site" evidence="11">
    <location>
        <position position="175"/>
    </location>
    <ligand>
        <name>Mg(2+)</name>
        <dbReference type="ChEBI" id="CHEBI:18420"/>
    </ligand>
</feature>
<keyword evidence="12" id="KW-0472">Membrane</keyword>
<feature type="binding site" evidence="11">
    <location>
        <position position="294"/>
    </location>
    <ligand>
        <name>Mg(2+)</name>
        <dbReference type="ChEBI" id="CHEBI:18420"/>
    </ligand>
</feature>
<organism evidence="13 14">
    <name type="scientific">Methylotenera versatilis (strain 301)</name>
    <dbReference type="NCBI Taxonomy" id="666681"/>
    <lineage>
        <taxon>Bacteria</taxon>
        <taxon>Pseudomonadati</taxon>
        <taxon>Pseudomonadota</taxon>
        <taxon>Betaproteobacteria</taxon>
        <taxon>Nitrosomonadales</taxon>
        <taxon>Methylophilaceae</taxon>
        <taxon>Methylotenera</taxon>
    </lineage>
</organism>
<evidence type="ECO:0000256" key="5">
    <source>
        <dbReference type="ARBA" id="ARBA00022723"/>
    </source>
</evidence>
<sequence length="359" mass="39358">MRYIFILTCLLLTSCLKEPIYQSQGYIFGTLIDITIYGETEDRAHLLSDKILHDFQSLHNRLHAWKPISANKASELGELNSAFAQGNNPVPISPDLASMLADITTLSVKSNGLFNPAISHLIGVWGFQRDNFSPVNIDTEKIKSLVKANPKMTDIVLKGNTAYSNNPSVKLDLGGYAKGYALDVAAAYLREQHVKGALINVGGNIIAIGQHGDKPWRVGIQHPRASTAIATLDLLDGWAIGTSGDYQRYFMLGGKRYSHIIDPRTGYPTQHTQAVTVLVPPQAIGKIQAGVLSDVVSKPIFIEAPENKSKAAQAFGIENYMVIDDKSHIFVSPKMAEKLHWLATDVKFTTLNNLAQSHP</sequence>
<dbReference type="eggNOG" id="COG1477">
    <property type="taxonomic scope" value="Bacteria"/>
</dbReference>
<proteinExistence type="inferred from homology"/>
<evidence type="ECO:0000256" key="2">
    <source>
        <dbReference type="ARBA" id="ARBA00016337"/>
    </source>
</evidence>
<dbReference type="GO" id="GO:0016740">
    <property type="term" value="F:transferase activity"/>
    <property type="evidence" value="ECO:0007669"/>
    <property type="project" value="UniProtKB-UniRule"/>
</dbReference>
<keyword evidence="12" id="KW-0997">Cell inner membrane</keyword>
<dbReference type="EC" id="2.7.1.180" evidence="1 10"/>
<gene>
    <name evidence="13" type="ordered locus">M301_2614</name>
</gene>
<comment type="catalytic activity">
    <reaction evidence="9 10 12">
        <text>L-threonyl-[protein] + FAD = FMN-L-threonyl-[protein] + AMP + H(+)</text>
        <dbReference type="Rhea" id="RHEA:36847"/>
        <dbReference type="Rhea" id="RHEA-COMP:11060"/>
        <dbReference type="Rhea" id="RHEA-COMP:11061"/>
        <dbReference type="ChEBI" id="CHEBI:15378"/>
        <dbReference type="ChEBI" id="CHEBI:30013"/>
        <dbReference type="ChEBI" id="CHEBI:57692"/>
        <dbReference type="ChEBI" id="CHEBI:74257"/>
        <dbReference type="ChEBI" id="CHEBI:456215"/>
        <dbReference type="EC" id="2.7.1.180"/>
    </reaction>
</comment>
<dbReference type="KEGG" id="meh:M301_2614"/>
<dbReference type="AlphaFoldDB" id="D7DNH0"/>
<dbReference type="OrthoDB" id="9778595at2"/>
<dbReference type="PANTHER" id="PTHR30040">
    <property type="entry name" value="THIAMINE BIOSYNTHESIS LIPOPROTEIN APBE"/>
    <property type="match status" value="1"/>
</dbReference>
<dbReference type="InterPro" id="IPR003374">
    <property type="entry name" value="ApbE-like_sf"/>
</dbReference>
<comment type="similarity">
    <text evidence="10 12">Belongs to the ApbE family.</text>
</comment>